<evidence type="ECO:0000313" key="1">
    <source>
        <dbReference type="EMBL" id="VTH28122.1"/>
    </source>
</evidence>
<gene>
    <name evidence="1" type="ORF">SAMEA3171064_00459</name>
</gene>
<evidence type="ECO:0000313" key="2">
    <source>
        <dbReference type="Proteomes" id="UP000314107"/>
    </source>
</evidence>
<sequence length="42" mass="5056">MNKEEFLKIKEAYKSARMEERKSIIGFITKKKDKEGNFLFTK</sequence>
<dbReference type="EMBL" id="CABDQT010000003">
    <property type="protein sequence ID" value="VTH28122.1"/>
    <property type="molecule type" value="Genomic_DNA"/>
</dbReference>
<protein>
    <submittedName>
        <fullName evidence="1">Uncharacterized protein</fullName>
    </submittedName>
</protein>
<dbReference type="AlphaFoldDB" id="A0A0T8QBC6"/>
<proteinExistence type="predicted"/>
<name>A0A0T8QBC6_STREE</name>
<reference evidence="1 2" key="1">
    <citation type="submission" date="2019-04" db="EMBL/GenBank/DDBJ databases">
        <authorList>
            <consortium name="Pathogen Informatics"/>
        </authorList>
    </citation>
    <scope>NUCLEOTIDE SEQUENCE [LARGE SCALE GENOMIC DNA]</scope>
    <source>
        <strain evidence="1 2">GPSC129</strain>
    </source>
</reference>
<accession>A0A0T8QBC6</accession>
<dbReference type="RefSeq" id="WP_256090690.1">
    <property type="nucleotide sequence ID" value="NZ_CDQD01000002.1"/>
</dbReference>
<organism evidence="1 2">
    <name type="scientific">Streptococcus pneumoniae</name>
    <dbReference type="NCBI Taxonomy" id="1313"/>
    <lineage>
        <taxon>Bacteria</taxon>
        <taxon>Bacillati</taxon>
        <taxon>Bacillota</taxon>
        <taxon>Bacilli</taxon>
        <taxon>Lactobacillales</taxon>
        <taxon>Streptococcaceae</taxon>
        <taxon>Streptococcus</taxon>
    </lineage>
</organism>
<dbReference type="Proteomes" id="UP000314107">
    <property type="component" value="Unassembled WGS sequence"/>
</dbReference>